<evidence type="ECO:0000313" key="1">
    <source>
        <dbReference type="EMBL" id="CVK34388.1"/>
    </source>
</evidence>
<organism evidence="1 2">
    <name type="scientific">Methanoculleus bourgensis</name>
    <dbReference type="NCBI Taxonomy" id="83986"/>
    <lineage>
        <taxon>Archaea</taxon>
        <taxon>Methanobacteriati</taxon>
        <taxon>Methanobacteriota</taxon>
        <taxon>Stenosarchaea group</taxon>
        <taxon>Methanomicrobia</taxon>
        <taxon>Methanomicrobiales</taxon>
        <taxon>Methanomicrobiaceae</taxon>
        <taxon>Methanoculleus</taxon>
    </lineage>
</organism>
<reference evidence="1 2" key="1">
    <citation type="submission" date="2016-01" db="EMBL/GenBank/DDBJ databases">
        <authorList>
            <person name="Manzoor S."/>
        </authorList>
    </citation>
    <scope>NUCLEOTIDE SEQUENCE [LARGE SCALE GENOMIC DNA]</scope>
    <source>
        <strain evidence="1">Methanoculleus sp MAB1</strain>
    </source>
</reference>
<dbReference type="EMBL" id="LT158599">
    <property type="protein sequence ID" value="CVK34388.1"/>
    <property type="molecule type" value="Genomic_DNA"/>
</dbReference>
<protein>
    <submittedName>
        <fullName evidence="1">Uncharacterized protein</fullName>
    </submittedName>
</protein>
<dbReference type="Proteomes" id="UP000069850">
    <property type="component" value="Chromosome 1"/>
</dbReference>
<accession>A0A0X8XYK3</accession>
<gene>
    <name evidence="1" type="ORF">MMAB1_3175</name>
</gene>
<sequence length="36" mass="4049">MELWVIRHSGGGVHLEKILRVRHGNQILAGCVIKMP</sequence>
<dbReference type="KEGG" id="mema:MMAB1_3175"/>
<dbReference type="AlphaFoldDB" id="A0A0X8XYK3"/>
<evidence type="ECO:0000313" key="2">
    <source>
        <dbReference type="Proteomes" id="UP000069850"/>
    </source>
</evidence>
<proteinExistence type="predicted"/>
<name>A0A0X8XYK3_9EURY</name>